<keyword evidence="3" id="KW-1185">Reference proteome</keyword>
<dbReference type="GO" id="GO:0051988">
    <property type="term" value="P:regulation of attachment of spindle microtubules to kinetochore"/>
    <property type="evidence" value="ECO:0007669"/>
    <property type="project" value="InterPro"/>
</dbReference>
<dbReference type="PANTHER" id="PTHR31940">
    <property type="entry name" value="SMALL KINETOCHORE-ASSOCIATED PROTEIN"/>
    <property type="match status" value="1"/>
</dbReference>
<dbReference type="GO" id="GO:0035371">
    <property type="term" value="C:microtubule plus-end"/>
    <property type="evidence" value="ECO:0007669"/>
    <property type="project" value="TreeGrafter"/>
</dbReference>
<evidence type="ECO:0000256" key="1">
    <source>
        <dbReference type="SAM" id="Coils"/>
    </source>
</evidence>
<accession>A0A8U0PGW2</accession>
<dbReference type="GO" id="GO:0007051">
    <property type="term" value="P:spindle organization"/>
    <property type="evidence" value="ECO:0007669"/>
    <property type="project" value="InterPro"/>
</dbReference>
<name>A0A8U0PGW2_SALNM</name>
<dbReference type="RefSeq" id="XP_038824530.1">
    <property type="nucleotide sequence ID" value="XM_038968602.1"/>
</dbReference>
<dbReference type="GO" id="GO:0000776">
    <property type="term" value="C:kinetochore"/>
    <property type="evidence" value="ECO:0007669"/>
    <property type="project" value="InterPro"/>
</dbReference>
<feature type="region of interest" description="Disordered" evidence="2">
    <location>
        <begin position="25"/>
        <end position="51"/>
    </location>
</feature>
<dbReference type="GeneID" id="120024374"/>
<dbReference type="PANTHER" id="PTHR31940:SF2">
    <property type="entry name" value="SMALL KINETOCHORE-ASSOCIATED PROTEIN"/>
    <property type="match status" value="1"/>
</dbReference>
<dbReference type="AlphaFoldDB" id="A0A8U0PGW2"/>
<organism evidence="3 4">
    <name type="scientific">Salvelinus namaycush</name>
    <name type="common">Lake trout</name>
    <name type="synonym">Salmo namaycush</name>
    <dbReference type="NCBI Taxonomy" id="8040"/>
    <lineage>
        <taxon>Eukaryota</taxon>
        <taxon>Metazoa</taxon>
        <taxon>Chordata</taxon>
        <taxon>Craniata</taxon>
        <taxon>Vertebrata</taxon>
        <taxon>Euteleostomi</taxon>
        <taxon>Actinopterygii</taxon>
        <taxon>Neopterygii</taxon>
        <taxon>Teleostei</taxon>
        <taxon>Protacanthopterygii</taxon>
        <taxon>Salmoniformes</taxon>
        <taxon>Salmonidae</taxon>
        <taxon>Salmoninae</taxon>
        <taxon>Salvelinus</taxon>
    </lineage>
</organism>
<reference evidence="4" key="1">
    <citation type="submission" date="2025-08" db="UniProtKB">
        <authorList>
            <consortium name="RefSeq"/>
        </authorList>
    </citation>
    <scope>IDENTIFICATION</scope>
    <source>
        <tissue evidence="4">White muscle</tissue>
    </source>
</reference>
<evidence type="ECO:0000256" key="2">
    <source>
        <dbReference type="SAM" id="MobiDB-lite"/>
    </source>
</evidence>
<proteinExistence type="predicted"/>
<keyword evidence="1" id="KW-0175">Coiled coil</keyword>
<dbReference type="GO" id="GO:0000070">
    <property type="term" value="P:mitotic sister chromatid segregation"/>
    <property type="evidence" value="ECO:0007669"/>
    <property type="project" value="TreeGrafter"/>
</dbReference>
<evidence type="ECO:0000313" key="3">
    <source>
        <dbReference type="Proteomes" id="UP000808372"/>
    </source>
</evidence>
<feature type="coiled-coil region" evidence="1">
    <location>
        <begin position="154"/>
        <end position="195"/>
    </location>
</feature>
<dbReference type="InterPro" id="IPR033373">
    <property type="entry name" value="SKAP"/>
</dbReference>
<dbReference type="GO" id="GO:0034451">
    <property type="term" value="C:centriolar satellite"/>
    <property type="evidence" value="ECO:0007669"/>
    <property type="project" value="TreeGrafter"/>
</dbReference>
<feature type="compositionally biased region" description="Polar residues" evidence="2">
    <location>
        <begin position="36"/>
        <end position="51"/>
    </location>
</feature>
<dbReference type="Proteomes" id="UP000808372">
    <property type="component" value="Chromosome 29"/>
</dbReference>
<sequence>MKRAANKYEFKATSIPSDFSLVPKTAISKPHKENVPRTSTRHGQQQSELKGQNQLLVEANEELQKKNSETQLKVAQLEQQYSDLQGTNADIKKHLKDCHALLVAGNIDPVLGERIREFALQNEDQQRVVENVSRDLLSELWTFGDMATEQSAQLTEVQKSMKDLMEAREHLVQERDNFSLEVEETEKALEGAEQLLLE</sequence>
<protein>
    <submittedName>
        <fullName evidence="4">Uncharacterized protein LOC120024374 isoform X2</fullName>
    </submittedName>
</protein>
<dbReference type="GO" id="GO:0072686">
    <property type="term" value="C:mitotic spindle"/>
    <property type="evidence" value="ECO:0007669"/>
    <property type="project" value="TreeGrafter"/>
</dbReference>
<evidence type="ECO:0000313" key="4">
    <source>
        <dbReference type="RefSeq" id="XP_038824530.1"/>
    </source>
</evidence>
<gene>
    <name evidence="4" type="primary">LOC120024374</name>
</gene>